<feature type="compositionally biased region" description="Basic and acidic residues" evidence="1">
    <location>
        <begin position="8"/>
        <end position="21"/>
    </location>
</feature>
<comment type="caution">
    <text evidence="2">The sequence shown here is derived from an EMBL/GenBank/DDBJ whole genome shotgun (WGS) entry which is preliminary data.</text>
</comment>
<name>A0A0J1BN09_RHOIS</name>
<dbReference type="EMBL" id="LECT01000001">
    <property type="protein sequence ID" value="KLU07853.1"/>
    <property type="molecule type" value="Genomic_DNA"/>
</dbReference>
<evidence type="ECO:0000313" key="3">
    <source>
        <dbReference type="Proteomes" id="UP000036367"/>
    </source>
</evidence>
<sequence>MHALPEAESERKKYQIDERGRNSKKLMKLRALAKRQNN</sequence>
<organism evidence="2 3">
    <name type="scientific">Rhodopirellula islandica</name>
    <dbReference type="NCBI Taxonomy" id="595434"/>
    <lineage>
        <taxon>Bacteria</taxon>
        <taxon>Pseudomonadati</taxon>
        <taxon>Planctomycetota</taxon>
        <taxon>Planctomycetia</taxon>
        <taxon>Pirellulales</taxon>
        <taxon>Pirellulaceae</taxon>
        <taxon>Rhodopirellula</taxon>
    </lineage>
</organism>
<dbReference type="AlphaFoldDB" id="A0A0J1BN09"/>
<dbReference type="PATRIC" id="fig|595434.4.peg.31"/>
<gene>
    <name evidence="2" type="ORF">RISK_000032</name>
</gene>
<protein>
    <submittedName>
        <fullName evidence="2">Uncharacterized protein</fullName>
    </submittedName>
</protein>
<keyword evidence="3" id="KW-1185">Reference proteome</keyword>
<reference evidence="2" key="1">
    <citation type="submission" date="2015-05" db="EMBL/GenBank/DDBJ databases">
        <title>Permanent draft genome of Rhodopirellula islandicus K833.</title>
        <authorList>
            <person name="Kizina J."/>
            <person name="Richter M."/>
            <person name="Glockner F.O."/>
            <person name="Harder J."/>
        </authorList>
    </citation>
    <scope>NUCLEOTIDE SEQUENCE [LARGE SCALE GENOMIC DNA]</scope>
    <source>
        <strain evidence="2">K833</strain>
    </source>
</reference>
<accession>A0A0J1BN09</accession>
<evidence type="ECO:0000313" key="2">
    <source>
        <dbReference type="EMBL" id="KLU07853.1"/>
    </source>
</evidence>
<proteinExistence type="predicted"/>
<evidence type="ECO:0000256" key="1">
    <source>
        <dbReference type="SAM" id="MobiDB-lite"/>
    </source>
</evidence>
<feature type="region of interest" description="Disordered" evidence="1">
    <location>
        <begin position="1"/>
        <end position="26"/>
    </location>
</feature>
<dbReference type="Proteomes" id="UP000036367">
    <property type="component" value="Unassembled WGS sequence"/>
</dbReference>